<evidence type="ECO:0000313" key="1">
    <source>
        <dbReference type="EMBL" id="KZP27052.1"/>
    </source>
</evidence>
<sequence length="174" mass="19493">MTRDSTQLGLRSSFDDQNRGLLATPRYSVRLPGSRLASNTISSIVIQPLNIYSLIACTDAGILAVTLSPAASHISVLFTLVDEPALAIDTQITDVQVDWHRTYIQYYKDALAVSYDTRQHIVQPITVAAESCRRVMITNEEYLSMMDESSGRVVMQKSESLLTVYYYSLYDVNK</sequence>
<accession>A0A166QE85</accession>
<protein>
    <submittedName>
        <fullName evidence="1">Uncharacterized protein</fullName>
    </submittedName>
</protein>
<proteinExistence type="predicted"/>
<reference evidence="1 2" key="1">
    <citation type="journal article" date="2016" name="Mol. Biol. Evol.">
        <title>Comparative Genomics of Early-Diverging Mushroom-Forming Fungi Provides Insights into the Origins of Lignocellulose Decay Capabilities.</title>
        <authorList>
            <person name="Nagy L.G."/>
            <person name="Riley R."/>
            <person name="Tritt A."/>
            <person name="Adam C."/>
            <person name="Daum C."/>
            <person name="Floudas D."/>
            <person name="Sun H."/>
            <person name="Yadav J.S."/>
            <person name="Pangilinan J."/>
            <person name="Larsson K.H."/>
            <person name="Matsuura K."/>
            <person name="Barry K."/>
            <person name="Labutti K."/>
            <person name="Kuo R."/>
            <person name="Ohm R.A."/>
            <person name="Bhattacharya S.S."/>
            <person name="Shirouzu T."/>
            <person name="Yoshinaga Y."/>
            <person name="Martin F.M."/>
            <person name="Grigoriev I.V."/>
            <person name="Hibbett D.S."/>
        </authorList>
    </citation>
    <scope>NUCLEOTIDE SEQUENCE [LARGE SCALE GENOMIC DNA]</scope>
    <source>
        <strain evidence="1 2">CBS 109695</strain>
    </source>
</reference>
<organism evidence="1 2">
    <name type="scientific">Athelia psychrophila</name>
    <dbReference type="NCBI Taxonomy" id="1759441"/>
    <lineage>
        <taxon>Eukaryota</taxon>
        <taxon>Fungi</taxon>
        <taxon>Dikarya</taxon>
        <taxon>Basidiomycota</taxon>
        <taxon>Agaricomycotina</taxon>
        <taxon>Agaricomycetes</taxon>
        <taxon>Agaricomycetidae</taxon>
        <taxon>Atheliales</taxon>
        <taxon>Atheliaceae</taxon>
        <taxon>Athelia</taxon>
    </lineage>
</organism>
<keyword evidence="2" id="KW-1185">Reference proteome</keyword>
<dbReference type="EMBL" id="KV417511">
    <property type="protein sequence ID" value="KZP27052.1"/>
    <property type="molecule type" value="Genomic_DNA"/>
</dbReference>
<gene>
    <name evidence="1" type="ORF">FIBSPDRAFT_886933</name>
</gene>
<dbReference type="OrthoDB" id="3059014at2759"/>
<dbReference type="Proteomes" id="UP000076532">
    <property type="component" value="Unassembled WGS sequence"/>
</dbReference>
<evidence type="ECO:0000313" key="2">
    <source>
        <dbReference type="Proteomes" id="UP000076532"/>
    </source>
</evidence>
<dbReference type="AlphaFoldDB" id="A0A166QE85"/>
<name>A0A166QE85_9AGAM</name>